<reference evidence="1 2" key="1">
    <citation type="submission" date="2020-04" db="EMBL/GenBank/DDBJ databases">
        <title>Rhizobium sp. S-51 isolated from soil.</title>
        <authorList>
            <person name="Dahal R.H."/>
        </authorList>
    </citation>
    <scope>NUCLEOTIDE SEQUENCE [LARGE SCALE GENOMIC DNA]</scope>
    <source>
        <strain evidence="1 2">S-51</strain>
    </source>
</reference>
<keyword evidence="2" id="KW-1185">Reference proteome</keyword>
<gene>
    <name evidence="1" type="ORF">HHL25_05410</name>
</gene>
<accession>A0A7Y0AU57</accession>
<comment type="caution">
    <text evidence="1">The sequence shown here is derived from an EMBL/GenBank/DDBJ whole genome shotgun (WGS) entry which is preliminary data.</text>
</comment>
<proteinExistence type="predicted"/>
<protein>
    <submittedName>
        <fullName evidence="1">Uncharacterized protein</fullName>
    </submittedName>
</protein>
<sequence>MIVRIKRTKVVGKGVAGIRSIPKRPARVKVGFPAGEADSDVINRATFNNFGTSTIPERPFMQNAMRDNRASYRAGMIQGAKEIIRAAAAGKDPGQVMRRVLSKLGIKAQGDIQAEIASLQSPPNAPSTIRQKGSSKPLIHSGELLGAVSFKIEE</sequence>
<organism evidence="1 2">
    <name type="scientific">Rhizobium terricola</name>
    <dbReference type="NCBI Taxonomy" id="2728849"/>
    <lineage>
        <taxon>Bacteria</taxon>
        <taxon>Pseudomonadati</taxon>
        <taxon>Pseudomonadota</taxon>
        <taxon>Alphaproteobacteria</taxon>
        <taxon>Hyphomicrobiales</taxon>
        <taxon>Rhizobiaceae</taxon>
        <taxon>Rhizobium/Agrobacterium group</taxon>
        <taxon>Rhizobium</taxon>
    </lineage>
</organism>
<dbReference type="AlphaFoldDB" id="A0A7Y0AU57"/>
<evidence type="ECO:0000313" key="2">
    <source>
        <dbReference type="Proteomes" id="UP000541470"/>
    </source>
</evidence>
<dbReference type="RefSeq" id="WP_169587999.1">
    <property type="nucleotide sequence ID" value="NZ_JABBGK010000001.1"/>
</dbReference>
<dbReference type="EMBL" id="JABBGK010000001">
    <property type="protein sequence ID" value="NML73563.1"/>
    <property type="molecule type" value="Genomic_DNA"/>
</dbReference>
<evidence type="ECO:0000313" key="1">
    <source>
        <dbReference type="EMBL" id="NML73563.1"/>
    </source>
</evidence>
<dbReference type="Proteomes" id="UP000541470">
    <property type="component" value="Unassembled WGS sequence"/>
</dbReference>
<name>A0A7Y0AU57_9HYPH</name>